<evidence type="ECO:0000256" key="3">
    <source>
        <dbReference type="ARBA" id="ARBA00022917"/>
    </source>
</evidence>
<organism evidence="6 7">
    <name type="scientific">Phenylobacterium haematophilum</name>
    <dbReference type="NCBI Taxonomy" id="98513"/>
    <lineage>
        <taxon>Bacteria</taxon>
        <taxon>Pseudomonadati</taxon>
        <taxon>Pseudomonadota</taxon>
        <taxon>Alphaproteobacteria</taxon>
        <taxon>Caulobacterales</taxon>
        <taxon>Caulobacteraceae</taxon>
        <taxon>Phenylobacterium</taxon>
    </lineage>
</organism>
<keyword evidence="4" id="KW-0342">GTP-binding</keyword>
<reference evidence="6 7" key="1">
    <citation type="submission" date="2020-08" db="EMBL/GenBank/DDBJ databases">
        <title>Genomic Encyclopedia of Type Strains, Phase IV (KMG-IV): sequencing the most valuable type-strain genomes for metagenomic binning, comparative biology and taxonomic classification.</title>
        <authorList>
            <person name="Goeker M."/>
        </authorList>
    </citation>
    <scope>NUCLEOTIDE SEQUENCE [LARGE SCALE GENOMIC DNA]</scope>
    <source>
        <strain evidence="6 7">DSM 21793</strain>
    </source>
</reference>
<feature type="domain" description="Translation elongation factor EFTu/EF1A C-terminal" evidence="5">
    <location>
        <begin position="11"/>
        <end position="54"/>
    </location>
</feature>
<evidence type="ECO:0000256" key="2">
    <source>
        <dbReference type="ARBA" id="ARBA00022768"/>
    </source>
</evidence>
<dbReference type="InterPro" id="IPR009001">
    <property type="entry name" value="Transl_elong_EF1A/Init_IF2_C"/>
</dbReference>
<gene>
    <name evidence="6" type="ORF">GGQ61_002154</name>
</gene>
<dbReference type="Proteomes" id="UP000530564">
    <property type="component" value="Unassembled WGS sequence"/>
</dbReference>
<keyword evidence="2 6" id="KW-0251">Elongation factor</keyword>
<evidence type="ECO:0000256" key="1">
    <source>
        <dbReference type="ARBA" id="ARBA00022741"/>
    </source>
</evidence>
<evidence type="ECO:0000259" key="5">
    <source>
        <dbReference type="Pfam" id="PF03143"/>
    </source>
</evidence>
<dbReference type="SUPFAM" id="SSF50465">
    <property type="entry name" value="EF-Tu/eEF-1alpha/eIF2-gamma C-terminal domain"/>
    <property type="match status" value="1"/>
</dbReference>
<comment type="caution">
    <text evidence="6">The sequence shown here is derived from an EMBL/GenBank/DDBJ whole genome shotgun (WGS) entry which is preliminary data.</text>
</comment>
<keyword evidence="3" id="KW-0648">Protein biosynthesis</keyword>
<evidence type="ECO:0000313" key="7">
    <source>
        <dbReference type="Proteomes" id="UP000530564"/>
    </source>
</evidence>
<dbReference type="AlphaFoldDB" id="A0A840A2A0"/>
<keyword evidence="1" id="KW-0547">Nucleotide-binding</keyword>
<dbReference type="InterPro" id="IPR004160">
    <property type="entry name" value="Transl_elong_EFTu/EF1A_C"/>
</dbReference>
<protein>
    <submittedName>
        <fullName evidence="6">Translation elongation factor EF-Tu-like GTPase</fullName>
    </submittedName>
</protein>
<keyword evidence="7" id="KW-1185">Reference proteome</keyword>
<evidence type="ECO:0000256" key="4">
    <source>
        <dbReference type="ARBA" id="ARBA00023134"/>
    </source>
</evidence>
<dbReference type="EMBL" id="JACIDK010000002">
    <property type="protein sequence ID" value="MBB3891437.1"/>
    <property type="molecule type" value="Genomic_DNA"/>
</dbReference>
<dbReference type="Pfam" id="PF03143">
    <property type="entry name" value="GTP_EFTU_D3"/>
    <property type="match status" value="1"/>
</dbReference>
<accession>A0A840A2A0</accession>
<evidence type="ECO:0000313" key="6">
    <source>
        <dbReference type="EMBL" id="MBB3891437.1"/>
    </source>
</evidence>
<dbReference type="Gene3D" id="2.40.30.10">
    <property type="entry name" value="Translation factors"/>
    <property type="match status" value="1"/>
</dbReference>
<sequence>MTGVIQIAGDASVQPGDRAEIAFELMKPVGIEAGVRFAIREGGRTVGAGLVTEVG</sequence>
<name>A0A840A2A0_9CAUL</name>
<dbReference type="GO" id="GO:0003746">
    <property type="term" value="F:translation elongation factor activity"/>
    <property type="evidence" value="ECO:0007669"/>
    <property type="project" value="UniProtKB-KW"/>
</dbReference>
<dbReference type="GO" id="GO:0005525">
    <property type="term" value="F:GTP binding"/>
    <property type="evidence" value="ECO:0007669"/>
    <property type="project" value="UniProtKB-KW"/>
</dbReference>
<proteinExistence type="predicted"/>